<dbReference type="AlphaFoldDB" id="A0A9P4PZ85"/>
<sequence>SMSLHVEQLNGDSTFLLTFAPPFAPEKHAFDFPGSFTVLVDPWLSGTSSILHPKFQISRHVCDSTIKSLAELKRQPDLILVSQDKPDHCHRETLCSLPRECKTLILATPAAAKKIRSWNHFAPGNVQIMRPYASKHGDHTVRRIPIAPFSTTSTPGEVTIANIATRFDLTNLHNAIGITYTPPGTTLKTRDGSHAAKTFSIVYTPHGLSYRTLQPYIERHLAADHSLPVDALFHSINLEQNPKLMGGLVANGAPGGTHIASALQARHWISAHDEAKDNRGWATTWIKSRHFTKEHVERLLADKAGKVGRTEVHVLGTGGRLRIGPSSDDTREDKMLSCWV</sequence>
<accession>A0A9P4PZ85</accession>
<dbReference type="Gene3D" id="3.60.15.10">
    <property type="entry name" value="Ribonuclease Z/Hydroxyacylglutathione hydrolase-like"/>
    <property type="match status" value="1"/>
</dbReference>
<organism evidence="1 2">
    <name type="scientific">Polychaeton citri CBS 116435</name>
    <dbReference type="NCBI Taxonomy" id="1314669"/>
    <lineage>
        <taxon>Eukaryota</taxon>
        <taxon>Fungi</taxon>
        <taxon>Dikarya</taxon>
        <taxon>Ascomycota</taxon>
        <taxon>Pezizomycotina</taxon>
        <taxon>Dothideomycetes</taxon>
        <taxon>Dothideomycetidae</taxon>
        <taxon>Capnodiales</taxon>
        <taxon>Capnodiaceae</taxon>
        <taxon>Polychaeton</taxon>
    </lineage>
</organism>
<keyword evidence="2" id="KW-1185">Reference proteome</keyword>
<evidence type="ECO:0000313" key="2">
    <source>
        <dbReference type="Proteomes" id="UP000799441"/>
    </source>
</evidence>
<dbReference type="OrthoDB" id="332863at2759"/>
<comment type="caution">
    <text evidence="1">The sequence shown here is derived from an EMBL/GenBank/DDBJ whole genome shotgun (WGS) entry which is preliminary data.</text>
</comment>
<gene>
    <name evidence="1" type="ORF">K431DRAFT_232612</name>
</gene>
<dbReference type="InterPro" id="IPR036866">
    <property type="entry name" value="RibonucZ/Hydroxyglut_hydro"/>
</dbReference>
<reference evidence="1" key="1">
    <citation type="journal article" date="2020" name="Stud. Mycol.">
        <title>101 Dothideomycetes genomes: a test case for predicting lifestyles and emergence of pathogens.</title>
        <authorList>
            <person name="Haridas S."/>
            <person name="Albert R."/>
            <person name="Binder M."/>
            <person name="Bloem J."/>
            <person name="Labutti K."/>
            <person name="Salamov A."/>
            <person name="Andreopoulos B."/>
            <person name="Baker S."/>
            <person name="Barry K."/>
            <person name="Bills G."/>
            <person name="Bluhm B."/>
            <person name="Cannon C."/>
            <person name="Castanera R."/>
            <person name="Culley D."/>
            <person name="Daum C."/>
            <person name="Ezra D."/>
            <person name="Gonzalez J."/>
            <person name="Henrissat B."/>
            <person name="Kuo A."/>
            <person name="Liang C."/>
            <person name="Lipzen A."/>
            <person name="Lutzoni F."/>
            <person name="Magnuson J."/>
            <person name="Mondo S."/>
            <person name="Nolan M."/>
            <person name="Ohm R."/>
            <person name="Pangilinan J."/>
            <person name="Park H.-J."/>
            <person name="Ramirez L."/>
            <person name="Alfaro M."/>
            <person name="Sun H."/>
            <person name="Tritt A."/>
            <person name="Yoshinaga Y."/>
            <person name="Zwiers L.-H."/>
            <person name="Turgeon B."/>
            <person name="Goodwin S."/>
            <person name="Spatafora J."/>
            <person name="Crous P."/>
            <person name="Grigoriev I."/>
        </authorList>
    </citation>
    <scope>NUCLEOTIDE SEQUENCE</scope>
    <source>
        <strain evidence="1">CBS 116435</strain>
    </source>
</reference>
<feature type="non-terminal residue" evidence="1">
    <location>
        <position position="1"/>
    </location>
</feature>
<evidence type="ECO:0000313" key="1">
    <source>
        <dbReference type="EMBL" id="KAF2717677.1"/>
    </source>
</evidence>
<proteinExistence type="predicted"/>
<dbReference type="PANTHER" id="PTHR36142:SF5">
    <property type="entry name" value="METALLO-BETA-LACTAMASE DOMAIN-CONTAINING PROTEIN"/>
    <property type="match status" value="1"/>
</dbReference>
<protein>
    <submittedName>
        <fullName evidence="1">Uncharacterized protein</fullName>
    </submittedName>
</protein>
<name>A0A9P4PZ85_9PEZI</name>
<dbReference type="Proteomes" id="UP000799441">
    <property type="component" value="Unassembled WGS sequence"/>
</dbReference>
<dbReference type="EMBL" id="MU003839">
    <property type="protein sequence ID" value="KAF2717677.1"/>
    <property type="molecule type" value="Genomic_DNA"/>
</dbReference>
<dbReference type="PANTHER" id="PTHR36142">
    <property type="entry name" value="METALLO-HYDROLASE/OXIDOREDUCTASE SUPERFAMILY PROTEIN"/>
    <property type="match status" value="1"/>
</dbReference>
<dbReference type="Pfam" id="PF13483">
    <property type="entry name" value="Lactamase_B_3"/>
    <property type="match status" value="1"/>
</dbReference>